<dbReference type="SUPFAM" id="SSF52768">
    <property type="entry name" value="Arginase/deacetylase"/>
    <property type="match status" value="1"/>
</dbReference>
<keyword evidence="3" id="KW-0369">Histidine metabolism</keyword>
<dbReference type="CDD" id="cd09988">
    <property type="entry name" value="Formimidoylglutamase"/>
    <property type="match status" value="1"/>
</dbReference>
<keyword evidence="7" id="KW-1185">Reference proteome</keyword>
<comment type="similarity">
    <text evidence="5">Belongs to the arginase family.</text>
</comment>
<dbReference type="PANTHER" id="PTHR11358">
    <property type="entry name" value="ARGINASE/AGMATINASE"/>
    <property type="match status" value="1"/>
</dbReference>
<dbReference type="KEGG" id="psty:BFS30_05365"/>
<proteinExistence type="inferred from homology"/>
<dbReference type="PANTHER" id="PTHR11358:SF35">
    <property type="entry name" value="FORMIMIDOYLGLUTAMASE"/>
    <property type="match status" value="1"/>
</dbReference>
<dbReference type="InterPro" id="IPR006035">
    <property type="entry name" value="Ureohydrolase"/>
</dbReference>
<protein>
    <submittedName>
        <fullName evidence="6">Arginase</fullName>
    </submittedName>
</protein>
<dbReference type="GO" id="GO:0046872">
    <property type="term" value="F:metal ion binding"/>
    <property type="evidence" value="ECO:0007669"/>
    <property type="project" value="UniProtKB-KW"/>
</dbReference>
<accession>A0A1D7QDE5</accession>
<dbReference type="AlphaFoldDB" id="A0A1D7QDE5"/>
<sequence length="323" mass="35266">MEGLQIYGKEQILALVNQREGEMKLGEKVQVISSLEQLKASSARFVLLGIPEDIGVRANYGIAGAATAWQPALKAILNTQSSSFLSGAELLVLGYFNFPEPEETAISALENTVVQIDEQVYPVIKEIISAGKVPIVIGGGHNNAYPIIKGYSTALQKPVDVLNIDAHADLRPATGRHSGNGFSYAIKNGFLKNYAIFGLHQNYNNTGILDQLRTHSNINALFFDDLLKSNKPITDLLQPLLENLENEIGLEIDLDCVENILSSAFTPSGFNINDIRRIIHSLEKKLAYMHVCEGAVQLNDGRQSSGTAKAIAYLVTDFIKAQK</sequence>
<organism evidence="6 7">
    <name type="scientific">Pedobacter steynii</name>
    <dbReference type="NCBI Taxonomy" id="430522"/>
    <lineage>
        <taxon>Bacteria</taxon>
        <taxon>Pseudomonadati</taxon>
        <taxon>Bacteroidota</taxon>
        <taxon>Sphingobacteriia</taxon>
        <taxon>Sphingobacteriales</taxon>
        <taxon>Sphingobacteriaceae</taxon>
        <taxon>Pedobacter</taxon>
    </lineage>
</organism>
<keyword evidence="1" id="KW-0479">Metal-binding</keyword>
<dbReference type="PROSITE" id="PS51409">
    <property type="entry name" value="ARGINASE_2"/>
    <property type="match status" value="1"/>
</dbReference>
<dbReference type="GO" id="GO:0033389">
    <property type="term" value="P:putrescine biosynthetic process from arginine, via agmatine"/>
    <property type="evidence" value="ECO:0007669"/>
    <property type="project" value="TreeGrafter"/>
</dbReference>
<evidence type="ECO:0000256" key="3">
    <source>
        <dbReference type="ARBA" id="ARBA00022808"/>
    </source>
</evidence>
<dbReference type="GO" id="GO:0006547">
    <property type="term" value="P:L-histidine metabolic process"/>
    <property type="evidence" value="ECO:0007669"/>
    <property type="project" value="UniProtKB-KW"/>
</dbReference>
<reference evidence="6 7" key="1">
    <citation type="submission" date="2016-08" db="EMBL/GenBank/DDBJ databases">
        <authorList>
            <person name="Seilhamer J.J."/>
        </authorList>
    </citation>
    <scope>NUCLEOTIDE SEQUENCE [LARGE SCALE GENOMIC DNA]</scope>
    <source>
        <strain evidence="6 7">DX4</strain>
    </source>
</reference>
<dbReference type="InterPro" id="IPR023696">
    <property type="entry name" value="Ureohydrolase_dom_sf"/>
</dbReference>
<evidence type="ECO:0000256" key="4">
    <source>
        <dbReference type="ARBA" id="ARBA00023211"/>
    </source>
</evidence>
<evidence type="ECO:0000256" key="5">
    <source>
        <dbReference type="PROSITE-ProRule" id="PRU00742"/>
    </source>
</evidence>
<dbReference type="GO" id="GO:0008783">
    <property type="term" value="F:agmatinase activity"/>
    <property type="evidence" value="ECO:0007669"/>
    <property type="project" value="TreeGrafter"/>
</dbReference>
<dbReference type="Pfam" id="PF00491">
    <property type="entry name" value="Arginase"/>
    <property type="match status" value="1"/>
</dbReference>
<dbReference type="Proteomes" id="UP000094313">
    <property type="component" value="Chromosome"/>
</dbReference>
<keyword evidence="2" id="KW-0378">Hydrolase</keyword>
<evidence type="ECO:0000256" key="2">
    <source>
        <dbReference type="ARBA" id="ARBA00022801"/>
    </source>
</evidence>
<dbReference type="OrthoDB" id="9788689at2"/>
<dbReference type="EMBL" id="CP017141">
    <property type="protein sequence ID" value="AOM76635.1"/>
    <property type="molecule type" value="Genomic_DNA"/>
</dbReference>
<name>A0A1D7QDE5_9SPHI</name>
<evidence type="ECO:0000256" key="1">
    <source>
        <dbReference type="ARBA" id="ARBA00022723"/>
    </source>
</evidence>
<gene>
    <name evidence="6" type="ORF">BFS30_05365</name>
</gene>
<evidence type="ECO:0000313" key="6">
    <source>
        <dbReference type="EMBL" id="AOM76635.1"/>
    </source>
</evidence>
<dbReference type="RefSeq" id="WP_069378329.1">
    <property type="nucleotide sequence ID" value="NZ_CP017141.1"/>
</dbReference>
<dbReference type="Gene3D" id="3.40.800.10">
    <property type="entry name" value="Ureohydrolase domain"/>
    <property type="match status" value="1"/>
</dbReference>
<keyword evidence="4" id="KW-0464">Manganese</keyword>
<evidence type="ECO:0000313" key="7">
    <source>
        <dbReference type="Proteomes" id="UP000094313"/>
    </source>
</evidence>